<reference evidence="2" key="1">
    <citation type="submission" date="2018-10" db="EMBL/GenBank/DDBJ databases">
        <title>Effector identification in a new, highly contiguous assembly of the strawberry crown rot pathogen Phytophthora cactorum.</title>
        <authorList>
            <person name="Armitage A.D."/>
            <person name="Nellist C.F."/>
            <person name="Bates H."/>
            <person name="Vickerstaff R.J."/>
            <person name="Harrison R.J."/>
        </authorList>
    </citation>
    <scope>NUCLEOTIDE SEQUENCE</scope>
    <source>
        <strain evidence="2">4040</strain>
    </source>
</reference>
<name>A0A8T1D9C7_9STRA</name>
<keyword evidence="1" id="KW-0472">Membrane</keyword>
<evidence type="ECO:0000313" key="3">
    <source>
        <dbReference type="Proteomes" id="UP000736787"/>
    </source>
</evidence>
<protein>
    <submittedName>
        <fullName evidence="2">Uncharacterized protein</fullName>
    </submittedName>
</protein>
<dbReference type="EMBL" id="RCMK01000306">
    <property type="protein sequence ID" value="KAG2937508.1"/>
    <property type="molecule type" value="Genomic_DNA"/>
</dbReference>
<organism evidence="2 3">
    <name type="scientific">Phytophthora cactorum</name>
    <dbReference type="NCBI Taxonomy" id="29920"/>
    <lineage>
        <taxon>Eukaryota</taxon>
        <taxon>Sar</taxon>
        <taxon>Stramenopiles</taxon>
        <taxon>Oomycota</taxon>
        <taxon>Peronosporomycetes</taxon>
        <taxon>Peronosporales</taxon>
        <taxon>Peronosporaceae</taxon>
        <taxon>Phytophthora</taxon>
    </lineage>
</organism>
<keyword evidence="1" id="KW-0812">Transmembrane</keyword>
<evidence type="ECO:0000256" key="1">
    <source>
        <dbReference type="SAM" id="Phobius"/>
    </source>
</evidence>
<dbReference type="AlphaFoldDB" id="A0A8T1D9C7"/>
<sequence>MIGTTWIDWFGFNADPEGDADGIAIASSNTHLEPLADIPTWTSYSCAINACATTKPRLIRRPQLLWPRRGPAHWPFAISDINVGAGYLVVVAFLGLRVSANKEVNISRVDGGKPAQVNMMTPA</sequence>
<dbReference type="Proteomes" id="UP000736787">
    <property type="component" value="Unassembled WGS sequence"/>
</dbReference>
<keyword evidence="1" id="KW-1133">Transmembrane helix</keyword>
<proteinExistence type="predicted"/>
<comment type="caution">
    <text evidence="2">The sequence shown here is derived from an EMBL/GenBank/DDBJ whole genome shotgun (WGS) entry which is preliminary data.</text>
</comment>
<gene>
    <name evidence="2" type="ORF">PC117_g11670</name>
</gene>
<evidence type="ECO:0000313" key="2">
    <source>
        <dbReference type="EMBL" id="KAG2937508.1"/>
    </source>
</evidence>
<accession>A0A8T1D9C7</accession>
<feature type="transmembrane region" description="Helical" evidence="1">
    <location>
        <begin position="74"/>
        <end position="96"/>
    </location>
</feature>